<sequence>MSNTYEDDPWGNGWADDTPSASQFISPSQLLNTSESQLSFTYDESKVPSSYKKVYEDLKDEITSGNDFEMKIMNKLVEHHYLTGFQRTKIMNTIYDHNLLPFTQSSKFYQCLGLVALELDLEGSGDYVTLQFKIEELPEIVDKIVDIFLAKDTSNDFTDPLTSQLADTKLDDELIDDTIEDIPPVQNEAPVSDNEMTKYINDIRDEFKVLYDSKDIVNIKEVPEKEGLLFKHINYVISHQVNLGMNAPAGMKKVIRRYSDFVWLLEYLLKKYPFRIIPGLPPKKFTVGASPDSQFLQRRRRGLYRFLNQIIKHPVLRGDAVVVTFLTVPTDLASWKKQAQIDYSLEFKGNKISPSFMNNIWPSIAEDFLEKWKIAESSIGSIIESWTKIVLLVERYERRQQQIAYDNNKFVEMLNKFEDLNNAIYPFEDKKNGVFTNSNKDDMLSINSSINSISDFFNGSSKLIVDDIFEINTSILEKFKNYLDYLYSIVELFDRCKKLSGNNISQLQVKIKENEEKFNRLNNEEADIKGSDIAKLKQLIINDKQEMFQQLNKDWLIKQCCLQEFIKFQETQFLLSELWIDWSKGRTRYQQKLTNLHENMNDSISNDMPLSR</sequence>
<keyword evidence="2" id="KW-1185">Reference proteome</keyword>
<gene>
    <name evidence="1" type="ORF">CLIB1444_15S00694</name>
</gene>
<protein>
    <submittedName>
        <fullName evidence="1">Sorting nexin Mvp1p</fullName>
    </submittedName>
</protein>
<accession>A0ACA9YE94</accession>
<comment type="caution">
    <text evidence="1">The sequence shown here is derived from an EMBL/GenBank/DDBJ whole genome shotgun (WGS) entry which is preliminary data.</text>
</comment>
<reference evidence="1" key="1">
    <citation type="submission" date="2022-06" db="EMBL/GenBank/DDBJ databases">
        <authorList>
            <person name="Legras J.-L."/>
            <person name="Devillers H."/>
            <person name="Grondin C."/>
        </authorList>
    </citation>
    <scope>NUCLEOTIDE SEQUENCE</scope>
    <source>
        <strain evidence="1">CLIB 1444</strain>
    </source>
</reference>
<evidence type="ECO:0000313" key="2">
    <source>
        <dbReference type="Proteomes" id="UP001152531"/>
    </source>
</evidence>
<dbReference type="EMBL" id="CALSDN010000015">
    <property type="protein sequence ID" value="CAH6723411.1"/>
    <property type="molecule type" value="Genomic_DNA"/>
</dbReference>
<organism evidence="1 2">
    <name type="scientific">[Candida] jaroonii</name>
    <dbReference type="NCBI Taxonomy" id="467808"/>
    <lineage>
        <taxon>Eukaryota</taxon>
        <taxon>Fungi</taxon>
        <taxon>Dikarya</taxon>
        <taxon>Ascomycota</taxon>
        <taxon>Saccharomycotina</taxon>
        <taxon>Pichiomycetes</taxon>
        <taxon>Debaryomycetaceae</taxon>
        <taxon>Yamadazyma</taxon>
    </lineage>
</organism>
<dbReference type="Proteomes" id="UP001152531">
    <property type="component" value="Unassembled WGS sequence"/>
</dbReference>
<evidence type="ECO:0000313" key="1">
    <source>
        <dbReference type="EMBL" id="CAH6723411.1"/>
    </source>
</evidence>
<proteinExistence type="predicted"/>
<name>A0ACA9YE94_9ASCO</name>